<dbReference type="PANTHER" id="PTHR35936">
    <property type="entry name" value="MEMBRANE-BOUND LYTIC MUREIN TRANSGLYCOSYLASE F"/>
    <property type="match status" value="1"/>
</dbReference>
<organism evidence="5 6">
    <name type="scientific">Salinivibrio costicola</name>
    <name type="common">Vibrio costicola</name>
    <dbReference type="NCBI Taxonomy" id="51367"/>
    <lineage>
        <taxon>Bacteria</taxon>
        <taxon>Pseudomonadati</taxon>
        <taxon>Pseudomonadota</taxon>
        <taxon>Gammaproteobacteria</taxon>
        <taxon>Vibrionales</taxon>
        <taxon>Vibrionaceae</taxon>
        <taxon>Salinivibrio</taxon>
    </lineage>
</organism>
<evidence type="ECO:0000256" key="1">
    <source>
        <dbReference type="ARBA" id="ARBA00010333"/>
    </source>
</evidence>
<dbReference type="SUPFAM" id="SSF53850">
    <property type="entry name" value="Periplasmic binding protein-like II"/>
    <property type="match status" value="1"/>
</dbReference>
<keyword evidence="6" id="KW-1185">Reference proteome</keyword>
<protein>
    <submittedName>
        <fullName evidence="5">Amino acid ABC transporter substrate-binding protein</fullName>
    </submittedName>
</protein>
<sequence>MTHWTQACIAIWLTLFSFQLWAAPSTSQPLKVCVGDGSPWPPYTYWQGETRQQKADTLTGYATDLVLTALERNDIAYQLVFMPWARVQHELARESGRCDLTWDASYKPERAQYSRFTQPLYSISLGYLYVGTPDTQAQPHLSATQSVCGVNGYNYAGFGDNPRPRFEANTLQQALRMLEAGRCRFLASEIEPVLGGIRLGLYQFSRDLAHISLPNPKAFHAQVSRYAPQANDLVAQIDAYLDSAAQRGELQALRAQYFQSVTSQPQPQSTSE</sequence>
<dbReference type="Pfam" id="PF00497">
    <property type="entry name" value="SBP_bac_3"/>
    <property type="match status" value="1"/>
</dbReference>
<dbReference type="PANTHER" id="PTHR35936:SF25">
    <property type="entry name" value="ABC TRANSPORTER SUBSTRATE-BINDING PROTEIN"/>
    <property type="match status" value="1"/>
</dbReference>
<evidence type="ECO:0000313" key="6">
    <source>
        <dbReference type="Proteomes" id="UP000501408"/>
    </source>
</evidence>
<evidence type="ECO:0000259" key="4">
    <source>
        <dbReference type="Pfam" id="PF00497"/>
    </source>
</evidence>
<evidence type="ECO:0000313" key="5">
    <source>
        <dbReference type="EMBL" id="QIR06007.1"/>
    </source>
</evidence>
<name>A0ABX6K384_SALCS</name>
<feature type="signal peptide" evidence="3">
    <location>
        <begin position="1"/>
        <end position="22"/>
    </location>
</feature>
<comment type="similarity">
    <text evidence="1">Belongs to the bacterial solute-binding protein 3 family.</text>
</comment>
<gene>
    <name evidence="5" type="ORF">HBA18_06270</name>
</gene>
<reference evidence="5 6" key="1">
    <citation type="submission" date="2020-03" db="EMBL/GenBank/DDBJ databases">
        <title>Genome mining reveals the biosynthetic pathways of PHA and ectoines of the halophilic strain Salinivibrio costicola M318 isolated from fermented shrimp paste.</title>
        <authorList>
            <person name="Doan T.V."/>
            <person name="Tran L.T."/>
            <person name="Trieu T.A."/>
            <person name="Nguyen Q.V."/>
            <person name="Quach T.N."/>
            <person name="Phi T.Q."/>
            <person name="Kumar S."/>
        </authorList>
    </citation>
    <scope>NUCLEOTIDE SEQUENCE [LARGE SCALE GENOMIC DNA]</scope>
    <source>
        <strain evidence="5 6">M318</strain>
    </source>
</reference>
<dbReference type="EMBL" id="CP050266">
    <property type="protein sequence ID" value="QIR06007.1"/>
    <property type="molecule type" value="Genomic_DNA"/>
</dbReference>
<dbReference type="Gene3D" id="3.40.190.10">
    <property type="entry name" value="Periplasmic binding protein-like II"/>
    <property type="match status" value="2"/>
</dbReference>
<proteinExistence type="inferred from homology"/>
<keyword evidence="2 3" id="KW-0732">Signal</keyword>
<dbReference type="InterPro" id="IPR001638">
    <property type="entry name" value="Solute-binding_3/MltF_N"/>
</dbReference>
<evidence type="ECO:0000256" key="2">
    <source>
        <dbReference type="ARBA" id="ARBA00022729"/>
    </source>
</evidence>
<dbReference type="Proteomes" id="UP000501408">
    <property type="component" value="Chromosome 1"/>
</dbReference>
<evidence type="ECO:0000256" key="3">
    <source>
        <dbReference type="SAM" id="SignalP"/>
    </source>
</evidence>
<feature type="chain" id="PRO_5046090962" evidence="3">
    <location>
        <begin position="23"/>
        <end position="272"/>
    </location>
</feature>
<feature type="domain" description="Solute-binding protein family 3/N-terminal" evidence="4">
    <location>
        <begin position="39"/>
        <end position="259"/>
    </location>
</feature>
<dbReference type="RefSeq" id="WP_167314312.1">
    <property type="nucleotide sequence ID" value="NZ_CP050266.1"/>
</dbReference>
<accession>A0ABX6K384</accession>